<feature type="region of interest" description="Disordered" evidence="1">
    <location>
        <begin position="35"/>
        <end position="65"/>
    </location>
</feature>
<dbReference type="RefSeq" id="WP_113961862.1">
    <property type="nucleotide sequence ID" value="NZ_QNRR01000016.1"/>
</dbReference>
<evidence type="ECO:0000313" key="2">
    <source>
        <dbReference type="EMBL" id="RBP36631.1"/>
    </source>
</evidence>
<keyword evidence="3" id="KW-1185">Reference proteome</keyword>
<dbReference type="Proteomes" id="UP000253426">
    <property type="component" value="Unassembled WGS sequence"/>
</dbReference>
<proteinExistence type="predicted"/>
<reference evidence="2 3" key="1">
    <citation type="submission" date="2018-06" db="EMBL/GenBank/DDBJ databases">
        <title>Genomic Encyclopedia of Type Strains, Phase IV (KMG-IV): sequencing the most valuable type-strain genomes for metagenomic binning, comparative biology and taxonomic classification.</title>
        <authorList>
            <person name="Goeker M."/>
        </authorList>
    </citation>
    <scope>NUCLEOTIDE SEQUENCE [LARGE SCALE GENOMIC DNA]</scope>
    <source>
        <strain evidence="2 3">DSM 25532</strain>
    </source>
</reference>
<protein>
    <submittedName>
        <fullName evidence="2">Uncharacterized protein</fullName>
    </submittedName>
</protein>
<accession>A0A366H3R0</accession>
<evidence type="ECO:0000313" key="3">
    <source>
        <dbReference type="Proteomes" id="UP000253426"/>
    </source>
</evidence>
<dbReference type="AlphaFoldDB" id="A0A366H3R0"/>
<sequence>MLKISVNRATAPILLLGVALALGVVAILKWKRGNDPEAARPAKEKPVPQPGAPKSAHVAEPPREESSSAARALLAEFALTQDEALLRKAQELYPGDPRVILVSCLEAKTPDSHYLTLLETLEPENPLPNLMRAGMYASAKELDQFADELEQLVEKEPIFNDVQERRMDMLDALESQGGVEITGDQVAHFDTNYLVKLNASIDFLMKTRDLYGDNESRTDEVASKFAKLLRGSREFDLLYQSRAGLIEYTILHRQGTRAGAEAQSVERKAQMEQIMAEVSRRLDAGSKLSPLVFDPKSDPGLRREFFVRLSQEGESAAVEWLLKGRGR</sequence>
<feature type="compositionally biased region" description="Basic and acidic residues" evidence="1">
    <location>
        <begin position="35"/>
        <end position="46"/>
    </location>
</feature>
<name>A0A366H3R0_9BACT</name>
<evidence type="ECO:0000256" key="1">
    <source>
        <dbReference type="SAM" id="MobiDB-lite"/>
    </source>
</evidence>
<organism evidence="2 3">
    <name type="scientific">Roseimicrobium gellanilyticum</name>
    <dbReference type="NCBI Taxonomy" id="748857"/>
    <lineage>
        <taxon>Bacteria</taxon>
        <taxon>Pseudomonadati</taxon>
        <taxon>Verrucomicrobiota</taxon>
        <taxon>Verrucomicrobiia</taxon>
        <taxon>Verrucomicrobiales</taxon>
        <taxon>Verrucomicrobiaceae</taxon>
        <taxon>Roseimicrobium</taxon>
    </lineage>
</organism>
<dbReference type="EMBL" id="QNRR01000016">
    <property type="protein sequence ID" value="RBP36631.1"/>
    <property type="molecule type" value="Genomic_DNA"/>
</dbReference>
<comment type="caution">
    <text evidence="2">The sequence shown here is derived from an EMBL/GenBank/DDBJ whole genome shotgun (WGS) entry which is preliminary data.</text>
</comment>
<gene>
    <name evidence="2" type="ORF">DES53_11670</name>
</gene>